<dbReference type="GO" id="GO:0005829">
    <property type="term" value="C:cytosol"/>
    <property type="evidence" value="ECO:0007669"/>
    <property type="project" value="TreeGrafter"/>
</dbReference>
<dbReference type="AlphaFoldDB" id="A0A0K2V789"/>
<accession>A0A0K2V789</accession>
<protein>
    <recommendedName>
        <fullName evidence="1">BTB domain-containing protein</fullName>
    </recommendedName>
</protein>
<dbReference type="InterPro" id="IPR011333">
    <property type="entry name" value="SKP1/BTB/POZ_sf"/>
</dbReference>
<sequence length="401" mass="46723">MHYFLIESVDPQTIYAHKFILCIASPVFHKMFNSAFMESNDPEMKIEVPDVEPDTFEDLLAYIYLDRITFNKRNVLPLLYCSKKYMIEYLVDKCVDYLCSIVETSNAIYLISRKRNVLPLLYCSKKYMIEYLVDKCVDYLCSIVETSNAIYLISRIRVYDTPKLLDKCWDVISKDPKSAFESDHIAEIDFPTLNEVLSKKELKYSEIDAFIAALKWATAQLGVDDNAEDDEESKVRGSKKREVLGEAFYKICFDQMSIEDVSEHVVPSGVLSSDETVEIFVNISSLQKNQIKGKYLPWISHDYVLYDENVTLCPADERYASSIKIKVTDVVILGDITLLPSYDNVTIDIWEEGIHILRFCKFWNRKYYYQNINQKAYAEVLLKPESEYKLFVSTNCFRHFI</sequence>
<dbReference type="OrthoDB" id="636773at2759"/>
<reference evidence="2" key="1">
    <citation type="submission" date="2014-05" db="EMBL/GenBank/DDBJ databases">
        <authorList>
            <person name="Chronopoulou M."/>
        </authorList>
    </citation>
    <scope>NUCLEOTIDE SEQUENCE</scope>
    <source>
        <tissue evidence="2">Whole organism</tissue>
    </source>
</reference>
<dbReference type="Gene3D" id="1.25.40.420">
    <property type="match status" value="1"/>
</dbReference>
<dbReference type="SUPFAM" id="SSF54695">
    <property type="entry name" value="POZ domain"/>
    <property type="match status" value="1"/>
</dbReference>
<feature type="domain" description="BTB" evidence="1">
    <location>
        <begin position="9"/>
        <end position="72"/>
    </location>
</feature>
<feature type="non-terminal residue" evidence="2">
    <location>
        <position position="401"/>
    </location>
</feature>
<dbReference type="PANTHER" id="PTHR45774:SF9">
    <property type="entry name" value="LUTE, ISOFORM D"/>
    <property type="match status" value="1"/>
</dbReference>
<dbReference type="PROSITE" id="PS50097">
    <property type="entry name" value="BTB"/>
    <property type="match status" value="1"/>
</dbReference>
<dbReference type="InterPro" id="IPR000210">
    <property type="entry name" value="BTB/POZ_dom"/>
</dbReference>
<dbReference type="SMART" id="SM00225">
    <property type="entry name" value="BTB"/>
    <property type="match status" value="1"/>
</dbReference>
<name>A0A0K2V789_LEPSM</name>
<dbReference type="Pfam" id="PF00651">
    <property type="entry name" value="BTB"/>
    <property type="match status" value="1"/>
</dbReference>
<evidence type="ECO:0000313" key="2">
    <source>
        <dbReference type="EMBL" id="CDW46022.1"/>
    </source>
</evidence>
<proteinExistence type="predicted"/>
<dbReference type="PANTHER" id="PTHR45774">
    <property type="entry name" value="BTB/POZ DOMAIN-CONTAINING"/>
    <property type="match status" value="1"/>
</dbReference>
<dbReference type="Gene3D" id="3.30.710.10">
    <property type="entry name" value="Potassium Channel Kv1.1, Chain A"/>
    <property type="match status" value="2"/>
</dbReference>
<evidence type="ECO:0000259" key="1">
    <source>
        <dbReference type="PROSITE" id="PS50097"/>
    </source>
</evidence>
<dbReference type="GO" id="GO:0022008">
    <property type="term" value="P:neurogenesis"/>
    <property type="evidence" value="ECO:0007669"/>
    <property type="project" value="TreeGrafter"/>
</dbReference>
<organism evidence="2">
    <name type="scientific">Lepeophtheirus salmonis</name>
    <name type="common">Salmon louse</name>
    <name type="synonym">Caligus salmonis</name>
    <dbReference type="NCBI Taxonomy" id="72036"/>
    <lineage>
        <taxon>Eukaryota</taxon>
        <taxon>Metazoa</taxon>
        <taxon>Ecdysozoa</taxon>
        <taxon>Arthropoda</taxon>
        <taxon>Crustacea</taxon>
        <taxon>Multicrustacea</taxon>
        <taxon>Hexanauplia</taxon>
        <taxon>Copepoda</taxon>
        <taxon>Siphonostomatoida</taxon>
        <taxon>Caligidae</taxon>
        <taxon>Lepeophtheirus</taxon>
    </lineage>
</organism>
<dbReference type="EMBL" id="HACA01028661">
    <property type="protein sequence ID" value="CDW46022.1"/>
    <property type="molecule type" value="Transcribed_RNA"/>
</dbReference>